<keyword evidence="4" id="KW-0456">Lyase</keyword>
<dbReference type="SUPFAM" id="SSF51316">
    <property type="entry name" value="Mss4-like"/>
    <property type="match status" value="1"/>
</dbReference>
<dbReference type="AlphaFoldDB" id="A0AAC9U3P5"/>
<keyword evidence="3" id="KW-0862">Zinc</keyword>
<dbReference type="GO" id="GO:0046872">
    <property type="term" value="F:metal ion binding"/>
    <property type="evidence" value="ECO:0007669"/>
    <property type="project" value="UniProtKB-KW"/>
</dbReference>
<dbReference type="EMBL" id="CP022272">
    <property type="protein sequence ID" value="ASJ98553.1"/>
    <property type="molecule type" value="Genomic_DNA"/>
</dbReference>
<protein>
    <submittedName>
        <fullName evidence="6">Aldehyde-activating protein</fullName>
    </submittedName>
</protein>
<name>A0AAC9U3P5_9GAMM</name>
<accession>A0AAC9U3P5</accession>
<dbReference type="PROSITE" id="PS51891">
    <property type="entry name" value="CENP_V_GFA"/>
    <property type="match status" value="1"/>
</dbReference>
<dbReference type="KEGG" id="smav:CFF01_02945"/>
<evidence type="ECO:0000259" key="5">
    <source>
        <dbReference type="PROSITE" id="PS51891"/>
    </source>
</evidence>
<dbReference type="GO" id="GO:0016846">
    <property type="term" value="F:carbon-sulfur lyase activity"/>
    <property type="evidence" value="ECO:0007669"/>
    <property type="project" value="InterPro"/>
</dbReference>
<dbReference type="PANTHER" id="PTHR33337">
    <property type="entry name" value="GFA DOMAIN-CONTAINING PROTEIN"/>
    <property type="match status" value="1"/>
</dbReference>
<comment type="similarity">
    <text evidence="1">Belongs to the Gfa family.</text>
</comment>
<gene>
    <name evidence="6" type="ORF">CFF01_02945</name>
</gene>
<evidence type="ECO:0000256" key="2">
    <source>
        <dbReference type="ARBA" id="ARBA00022723"/>
    </source>
</evidence>
<dbReference type="Gene3D" id="3.90.1590.10">
    <property type="entry name" value="glutathione-dependent formaldehyde- activating enzyme (gfa)"/>
    <property type="match status" value="1"/>
</dbReference>
<dbReference type="Pfam" id="PF04828">
    <property type="entry name" value="GFA"/>
    <property type="match status" value="1"/>
</dbReference>
<keyword evidence="2" id="KW-0479">Metal-binding</keyword>
<dbReference type="InterPro" id="IPR006913">
    <property type="entry name" value="CENP-V/GFA"/>
</dbReference>
<feature type="domain" description="CENP-V/GFA" evidence="5">
    <location>
        <begin position="7"/>
        <end position="111"/>
    </location>
</feature>
<dbReference type="InterPro" id="IPR011057">
    <property type="entry name" value="Mss4-like_sf"/>
</dbReference>
<dbReference type="RefSeq" id="WP_088905859.1">
    <property type="nucleotide sequence ID" value="NZ_CP022272.1"/>
</dbReference>
<evidence type="ECO:0000256" key="1">
    <source>
        <dbReference type="ARBA" id="ARBA00005495"/>
    </source>
</evidence>
<dbReference type="PANTHER" id="PTHR33337:SF40">
    <property type="entry name" value="CENP-V_GFA DOMAIN-CONTAINING PROTEIN-RELATED"/>
    <property type="match status" value="1"/>
</dbReference>
<evidence type="ECO:0000256" key="4">
    <source>
        <dbReference type="ARBA" id="ARBA00023239"/>
    </source>
</evidence>
<dbReference type="Proteomes" id="UP000198233">
    <property type="component" value="Chromosome"/>
</dbReference>
<proteinExistence type="inferred from homology"/>
<sequence length="137" mass="15528">MKTATQLQGGCLCGALRYRVSAEPFDSDYCHCSQCRKSTGAMAACWMDFKTDQVNWLKGTPKEYASSDTIRRGFCDQCGTSISYRSTDYPDYYTLSIASLDNPNAVAPRYHIHTDQQPDWLIISDDLPRYRQSRSQG</sequence>
<evidence type="ECO:0000256" key="3">
    <source>
        <dbReference type="ARBA" id="ARBA00022833"/>
    </source>
</evidence>
<evidence type="ECO:0000313" key="7">
    <source>
        <dbReference type="Proteomes" id="UP000198233"/>
    </source>
</evidence>
<evidence type="ECO:0000313" key="6">
    <source>
        <dbReference type="EMBL" id="ASJ98553.1"/>
    </source>
</evidence>
<organism evidence="6 7">
    <name type="scientific">Shewanella marisflavi</name>
    <dbReference type="NCBI Taxonomy" id="260364"/>
    <lineage>
        <taxon>Bacteria</taxon>
        <taxon>Pseudomonadati</taxon>
        <taxon>Pseudomonadota</taxon>
        <taxon>Gammaproteobacteria</taxon>
        <taxon>Alteromonadales</taxon>
        <taxon>Shewanellaceae</taxon>
        <taxon>Shewanella</taxon>
    </lineage>
</organism>
<reference evidence="6 7" key="1">
    <citation type="submission" date="2017-06" db="EMBL/GenBank/DDBJ databases">
        <title>Complete genome sequence of Shewanella marisflavi EP1 associated with anaerobic 2,4-dinitrotoluene reduction and salt tolerance.</title>
        <authorList>
            <person name="Huang J."/>
        </authorList>
    </citation>
    <scope>NUCLEOTIDE SEQUENCE [LARGE SCALE GENOMIC DNA]</scope>
    <source>
        <strain evidence="6 7">EP1</strain>
    </source>
</reference>